<dbReference type="RefSeq" id="WP_050891410.1">
    <property type="nucleotide sequence ID" value="NZ_BCMO01000011.1"/>
</dbReference>
<evidence type="ECO:0000313" key="1">
    <source>
        <dbReference type="EMBL" id="MQR26642.1"/>
    </source>
</evidence>
<evidence type="ECO:0000313" key="2">
    <source>
        <dbReference type="Proteomes" id="UP000469952"/>
    </source>
</evidence>
<proteinExistence type="predicted"/>
<dbReference type="Proteomes" id="UP000469952">
    <property type="component" value="Unassembled WGS sequence"/>
</dbReference>
<reference evidence="1 2" key="1">
    <citation type="submission" date="2019-10" db="EMBL/GenBank/DDBJ databases">
        <title>WGS of Leuconostoc mesenteroides.</title>
        <authorList>
            <person name="Melo Bolivar J."/>
            <person name="Marino-Ramirez L."/>
            <person name="Villamil Diaz L.M."/>
        </authorList>
    </citation>
    <scope>NUCLEOTIDE SEQUENCE [LARGE SCALE GENOMIC DNA]</scope>
    <source>
        <strain evidence="1 2">M11</strain>
    </source>
</reference>
<sequence>MTTAWTNREILKSYFRGIIDLQIEYMNNYPDMNNDYRHENEDFIKTVKTTLDEFSCKLSPELKDMYVAKYRDNKPFIEFYNVVAPTGYIMALNKELNALVSKIERPKQRLYA</sequence>
<comment type="caution">
    <text evidence="1">The sequence shown here is derived from an EMBL/GenBank/DDBJ whole genome shotgun (WGS) entry which is preliminary data.</text>
</comment>
<name>A0A8B5R4A0_LEUME</name>
<organism evidence="1 2">
    <name type="scientific">Leuconostoc mesenteroides</name>
    <dbReference type="NCBI Taxonomy" id="1245"/>
    <lineage>
        <taxon>Bacteria</taxon>
        <taxon>Bacillati</taxon>
        <taxon>Bacillota</taxon>
        <taxon>Bacilli</taxon>
        <taxon>Lactobacillales</taxon>
        <taxon>Lactobacillaceae</taxon>
        <taxon>Leuconostoc</taxon>
    </lineage>
</organism>
<protein>
    <submittedName>
        <fullName evidence="1">Uncharacterized protein</fullName>
    </submittedName>
</protein>
<dbReference type="EMBL" id="WIPA01000006">
    <property type="protein sequence ID" value="MQR26642.1"/>
    <property type="molecule type" value="Genomic_DNA"/>
</dbReference>
<dbReference type="AlphaFoldDB" id="A0A8B5R4A0"/>
<accession>A0A8B5R4A0</accession>
<gene>
    <name evidence="1" type="ORF">GFV13_04960</name>
</gene>